<dbReference type="Gene3D" id="2.170.130.10">
    <property type="entry name" value="TonB-dependent receptor, plug domain"/>
    <property type="match status" value="1"/>
</dbReference>
<evidence type="ECO:0000256" key="8">
    <source>
        <dbReference type="ARBA" id="ARBA00023170"/>
    </source>
</evidence>
<evidence type="ECO:0000256" key="6">
    <source>
        <dbReference type="ARBA" id="ARBA00023077"/>
    </source>
</evidence>
<comment type="subcellular location">
    <subcellularLocation>
        <location evidence="1 10">Cell outer membrane</location>
        <topology evidence="1 10">Multi-pass membrane protein</topology>
    </subcellularLocation>
</comment>
<organism evidence="15 16">
    <name type="scientific">Desulfobacula phenolica</name>
    <dbReference type="NCBI Taxonomy" id="90732"/>
    <lineage>
        <taxon>Bacteria</taxon>
        <taxon>Pseudomonadati</taxon>
        <taxon>Thermodesulfobacteriota</taxon>
        <taxon>Desulfobacteria</taxon>
        <taxon>Desulfobacterales</taxon>
        <taxon>Desulfobacteraceae</taxon>
        <taxon>Desulfobacula</taxon>
    </lineage>
</organism>
<evidence type="ECO:0000256" key="5">
    <source>
        <dbReference type="ARBA" id="ARBA00022729"/>
    </source>
</evidence>
<keyword evidence="3 10" id="KW-1134">Transmembrane beta strand</keyword>
<evidence type="ECO:0000259" key="13">
    <source>
        <dbReference type="Pfam" id="PF00593"/>
    </source>
</evidence>
<evidence type="ECO:0000256" key="4">
    <source>
        <dbReference type="ARBA" id="ARBA00022692"/>
    </source>
</evidence>
<dbReference type="Pfam" id="PF00593">
    <property type="entry name" value="TonB_dep_Rec_b-barrel"/>
    <property type="match status" value="1"/>
</dbReference>
<keyword evidence="9 10" id="KW-0998">Cell outer membrane</keyword>
<feature type="signal peptide" evidence="12">
    <location>
        <begin position="1"/>
        <end position="27"/>
    </location>
</feature>
<gene>
    <name evidence="15" type="ORF">SAMN04487931_104182</name>
</gene>
<dbReference type="GO" id="GO:0015344">
    <property type="term" value="F:siderophore uptake transmembrane transporter activity"/>
    <property type="evidence" value="ECO:0007669"/>
    <property type="project" value="TreeGrafter"/>
</dbReference>
<dbReference type="RefSeq" id="WP_175530303.1">
    <property type="nucleotide sequence ID" value="NZ_FNLL01000004.1"/>
</dbReference>
<dbReference type="SUPFAM" id="SSF56935">
    <property type="entry name" value="Porins"/>
    <property type="match status" value="1"/>
</dbReference>
<keyword evidence="6 11" id="KW-0798">TonB box</keyword>
<evidence type="ECO:0000313" key="15">
    <source>
        <dbReference type="EMBL" id="SDU07246.1"/>
    </source>
</evidence>
<dbReference type="Proteomes" id="UP000199608">
    <property type="component" value="Unassembled WGS sequence"/>
</dbReference>
<proteinExistence type="inferred from homology"/>
<dbReference type="InterPro" id="IPR039426">
    <property type="entry name" value="TonB-dep_rcpt-like"/>
</dbReference>
<dbReference type="PROSITE" id="PS52016">
    <property type="entry name" value="TONB_DEPENDENT_REC_3"/>
    <property type="match status" value="1"/>
</dbReference>
<protein>
    <submittedName>
        <fullName evidence="15">Iron complex outermembrane recepter protein</fullName>
    </submittedName>
</protein>
<feature type="chain" id="PRO_5011507442" evidence="12">
    <location>
        <begin position="28"/>
        <end position="672"/>
    </location>
</feature>
<evidence type="ECO:0000256" key="12">
    <source>
        <dbReference type="SAM" id="SignalP"/>
    </source>
</evidence>
<dbReference type="AlphaFoldDB" id="A0A1H2FIQ4"/>
<dbReference type="InterPro" id="IPR037066">
    <property type="entry name" value="Plug_dom_sf"/>
</dbReference>
<evidence type="ECO:0000313" key="16">
    <source>
        <dbReference type="Proteomes" id="UP000199608"/>
    </source>
</evidence>
<dbReference type="PANTHER" id="PTHR30069:SF29">
    <property type="entry name" value="HEMOGLOBIN AND HEMOGLOBIN-HAPTOGLOBIN-BINDING PROTEIN 1-RELATED"/>
    <property type="match status" value="1"/>
</dbReference>
<keyword evidence="7 10" id="KW-0472">Membrane</keyword>
<name>A0A1H2FIQ4_9BACT</name>
<dbReference type="GO" id="GO:0044718">
    <property type="term" value="P:siderophore transmembrane transport"/>
    <property type="evidence" value="ECO:0007669"/>
    <property type="project" value="TreeGrafter"/>
</dbReference>
<keyword evidence="16" id="KW-1185">Reference proteome</keyword>
<dbReference type="InterPro" id="IPR036942">
    <property type="entry name" value="Beta-barrel_TonB_sf"/>
</dbReference>
<dbReference type="PANTHER" id="PTHR30069">
    <property type="entry name" value="TONB-DEPENDENT OUTER MEMBRANE RECEPTOR"/>
    <property type="match status" value="1"/>
</dbReference>
<evidence type="ECO:0000259" key="14">
    <source>
        <dbReference type="Pfam" id="PF07715"/>
    </source>
</evidence>
<keyword evidence="5 12" id="KW-0732">Signal</keyword>
<dbReference type="Gene3D" id="2.40.170.20">
    <property type="entry name" value="TonB-dependent receptor, beta-barrel domain"/>
    <property type="match status" value="1"/>
</dbReference>
<comment type="similarity">
    <text evidence="10 11">Belongs to the TonB-dependent receptor family.</text>
</comment>
<evidence type="ECO:0000256" key="1">
    <source>
        <dbReference type="ARBA" id="ARBA00004571"/>
    </source>
</evidence>
<dbReference type="CDD" id="cd01347">
    <property type="entry name" value="ligand_gated_channel"/>
    <property type="match status" value="1"/>
</dbReference>
<evidence type="ECO:0000256" key="2">
    <source>
        <dbReference type="ARBA" id="ARBA00022448"/>
    </source>
</evidence>
<dbReference type="Pfam" id="PF07715">
    <property type="entry name" value="Plug"/>
    <property type="match status" value="1"/>
</dbReference>
<evidence type="ECO:0000256" key="3">
    <source>
        <dbReference type="ARBA" id="ARBA00022452"/>
    </source>
</evidence>
<dbReference type="InterPro" id="IPR000531">
    <property type="entry name" value="Beta-barrel_TonB"/>
</dbReference>
<dbReference type="GO" id="GO:0009279">
    <property type="term" value="C:cell outer membrane"/>
    <property type="evidence" value="ECO:0007669"/>
    <property type="project" value="UniProtKB-SubCell"/>
</dbReference>
<evidence type="ECO:0000256" key="9">
    <source>
        <dbReference type="ARBA" id="ARBA00023237"/>
    </source>
</evidence>
<evidence type="ECO:0000256" key="7">
    <source>
        <dbReference type="ARBA" id="ARBA00023136"/>
    </source>
</evidence>
<dbReference type="EMBL" id="FNLL01000004">
    <property type="protein sequence ID" value="SDU07246.1"/>
    <property type="molecule type" value="Genomic_DNA"/>
</dbReference>
<feature type="domain" description="TonB-dependent receptor plug" evidence="14">
    <location>
        <begin position="56"/>
        <end position="156"/>
    </location>
</feature>
<accession>A0A1H2FIQ4</accession>
<keyword evidence="2 10" id="KW-0813">Transport</keyword>
<reference evidence="16" key="1">
    <citation type="submission" date="2016-10" db="EMBL/GenBank/DDBJ databases">
        <authorList>
            <person name="Varghese N."/>
            <person name="Submissions S."/>
        </authorList>
    </citation>
    <scope>NUCLEOTIDE SEQUENCE [LARGE SCALE GENOMIC DNA]</scope>
    <source>
        <strain evidence="16">DSM 3384</strain>
    </source>
</reference>
<evidence type="ECO:0000256" key="11">
    <source>
        <dbReference type="RuleBase" id="RU003357"/>
    </source>
</evidence>
<sequence length="672" mass="75848">MKNLSRLGSFYVLLILLICFSPYCAWAEDTAGADKNVFDLGEVVVSGQAETITRVSTVETVDLEQIELTNSKNISQALSGLPGVTLSNGGRKAESSINVRGFGSRYVPIFYDGIPLYIPNDGYVDAGNLTTDNISRIDLSKGVSSVLYGFNTMGGVINIVSQKPQEKFEGSYGVEVTDNSAVKGNVNIGSSQDKFYFTLGGGFTNSNGWDVSDDFDANQYEDGDTRENSDLDDWNVAAKLGWTPAQGHEYAIGFNTIEKEKGLPPTADPDTSARRVKYWRFTDWDKETIYFIGNTELTDQLSVKTRVFYDTYYNALEDYSDNTYSNARWHSTYDDHSYGGSLVARVDYIPKNTLSCSFHYKKDVHEEQDDIGDPWENYEQEMVSFGIEDDIKLTDNLAFVLGSSYDIQNPQKANDGVNNGFVRDSESAFNPQAGVLLTVLEDLDMHFSLGKKSRWPTLQELYTDGLDNDRIANPDLAEEVATNYELGFEKPLPKNNRIGLTFFYSKVEDLIQDVVVGTDPVSGDDIEQYQNIDESSFKGLEFTFTSYMIADNDFQLHYTYLDAKNESDGADNDHLEGISEHKLYLSDLYRFNDRFSVFGSAEYNSKRYDEDANYDEVELDGFWVVNFKTMVRLDQSFVFEIGVKNLFDENYEMEVGYPRQGRSFFIGFKGEF</sequence>
<keyword evidence="4 10" id="KW-0812">Transmembrane</keyword>
<feature type="domain" description="TonB-dependent receptor-like beta-barrel" evidence="13">
    <location>
        <begin position="214"/>
        <end position="646"/>
    </location>
</feature>
<dbReference type="InterPro" id="IPR012910">
    <property type="entry name" value="Plug_dom"/>
</dbReference>
<evidence type="ECO:0000256" key="10">
    <source>
        <dbReference type="PROSITE-ProRule" id="PRU01360"/>
    </source>
</evidence>
<keyword evidence="8" id="KW-0675">Receptor</keyword>